<evidence type="ECO:0000256" key="1">
    <source>
        <dbReference type="ARBA" id="ARBA00009129"/>
    </source>
</evidence>
<keyword evidence="6" id="KW-1185">Reference proteome</keyword>
<organism evidence="5 6">
    <name type="scientific">Teichococcus coralli</name>
    <dbReference type="NCBI Taxonomy" id="2545983"/>
    <lineage>
        <taxon>Bacteria</taxon>
        <taxon>Pseudomonadati</taxon>
        <taxon>Pseudomonadota</taxon>
        <taxon>Alphaproteobacteria</taxon>
        <taxon>Acetobacterales</taxon>
        <taxon>Roseomonadaceae</taxon>
        <taxon>Roseomonas</taxon>
    </lineage>
</organism>
<proteinExistence type="inferred from homology"/>
<dbReference type="PANTHER" id="PTHR34977:SF1">
    <property type="entry name" value="UPF0337 PROTEIN YJBJ"/>
    <property type="match status" value="1"/>
</dbReference>
<keyword evidence="3" id="KW-1133">Transmembrane helix</keyword>
<dbReference type="RefSeq" id="WP_160937891.1">
    <property type="nucleotide sequence ID" value="NZ_SNVJ01000012.1"/>
</dbReference>
<accession>A0A845BEQ9</accession>
<comment type="similarity">
    <text evidence="1">Belongs to the UPF0337 (CsbD) family.</text>
</comment>
<dbReference type="InterPro" id="IPR036629">
    <property type="entry name" value="YjbJ_sf"/>
</dbReference>
<evidence type="ECO:0000256" key="2">
    <source>
        <dbReference type="SAM" id="MobiDB-lite"/>
    </source>
</evidence>
<name>A0A845BEQ9_9PROT</name>
<protein>
    <submittedName>
        <fullName evidence="5">CsbD family protein</fullName>
    </submittedName>
</protein>
<feature type="domain" description="CsbD-like" evidence="4">
    <location>
        <begin position="4"/>
        <end position="56"/>
    </location>
</feature>
<dbReference type="Pfam" id="PF05532">
    <property type="entry name" value="CsbD"/>
    <property type="match status" value="1"/>
</dbReference>
<dbReference type="InterPro" id="IPR050423">
    <property type="entry name" value="UPF0337_stress_rsp"/>
</dbReference>
<keyword evidence="3" id="KW-0472">Membrane</keyword>
<evidence type="ECO:0000313" key="5">
    <source>
        <dbReference type="EMBL" id="MXP64596.1"/>
    </source>
</evidence>
<dbReference type="SUPFAM" id="SSF69047">
    <property type="entry name" value="Hypothetical protein YjbJ"/>
    <property type="match status" value="1"/>
</dbReference>
<dbReference type="Proteomes" id="UP000460715">
    <property type="component" value="Unassembled WGS sequence"/>
</dbReference>
<dbReference type="EMBL" id="SNVJ01000012">
    <property type="protein sequence ID" value="MXP64596.1"/>
    <property type="molecule type" value="Genomic_DNA"/>
</dbReference>
<sequence length="101" mass="11152">MNSDRIEGSMEDFAGRAQEGMGDLTGDREQKARGVVRQIAGRAQHAYGDARDYAQHAYDDARHYAQDAGERVGRVVEHQPLTSLLVVGILGYILGLLTPRR</sequence>
<dbReference type="Gene3D" id="1.10.1470.10">
    <property type="entry name" value="YjbJ"/>
    <property type="match status" value="1"/>
</dbReference>
<dbReference type="OrthoDB" id="7276058at2"/>
<keyword evidence="3" id="KW-0812">Transmembrane</keyword>
<dbReference type="AlphaFoldDB" id="A0A845BEQ9"/>
<dbReference type="InterPro" id="IPR008462">
    <property type="entry name" value="CsbD"/>
</dbReference>
<evidence type="ECO:0000256" key="3">
    <source>
        <dbReference type="SAM" id="Phobius"/>
    </source>
</evidence>
<feature type="transmembrane region" description="Helical" evidence="3">
    <location>
        <begin position="81"/>
        <end position="98"/>
    </location>
</feature>
<evidence type="ECO:0000259" key="4">
    <source>
        <dbReference type="Pfam" id="PF05532"/>
    </source>
</evidence>
<reference evidence="5 6" key="1">
    <citation type="submission" date="2019-03" db="EMBL/GenBank/DDBJ databases">
        <title>Roseomonas sp. a novel Roseomonas species isolated from Sea whip Gorgonian.</title>
        <authorList>
            <person name="Li F."/>
            <person name="Pan X."/>
            <person name="Huang S."/>
            <person name="Li Z."/>
            <person name="Meng B."/>
        </authorList>
    </citation>
    <scope>NUCLEOTIDE SEQUENCE [LARGE SCALE GENOMIC DNA]</scope>
    <source>
        <strain evidence="5 6">M0104</strain>
    </source>
</reference>
<comment type="caution">
    <text evidence="5">The sequence shown here is derived from an EMBL/GenBank/DDBJ whole genome shotgun (WGS) entry which is preliminary data.</text>
</comment>
<dbReference type="PANTHER" id="PTHR34977">
    <property type="entry name" value="UPF0337 PROTEIN YJBJ"/>
    <property type="match status" value="1"/>
</dbReference>
<evidence type="ECO:0000313" key="6">
    <source>
        <dbReference type="Proteomes" id="UP000460715"/>
    </source>
</evidence>
<feature type="region of interest" description="Disordered" evidence="2">
    <location>
        <begin position="1"/>
        <end position="32"/>
    </location>
</feature>
<gene>
    <name evidence="5" type="ORF">E0493_14685</name>
</gene>